<evidence type="ECO:0000256" key="4">
    <source>
        <dbReference type="ARBA" id="ARBA00022692"/>
    </source>
</evidence>
<feature type="transmembrane region" description="Helical" evidence="10">
    <location>
        <begin position="260"/>
        <end position="284"/>
    </location>
</feature>
<keyword evidence="14" id="KW-1185">Reference proteome</keyword>
<evidence type="ECO:0000256" key="2">
    <source>
        <dbReference type="ARBA" id="ARBA00007577"/>
    </source>
</evidence>
<evidence type="ECO:0000256" key="8">
    <source>
        <dbReference type="ARBA" id="ARBA00023136"/>
    </source>
</evidence>
<evidence type="ECO:0000259" key="12">
    <source>
        <dbReference type="PROSITE" id="PS50929"/>
    </source>
</evidence>
<keyword evidence="3" id="KW-0813">Transport</keyword>
<comment type="subcellular location">
    <subcellularLocation>
        <location evidence="1">Membrane</location>
        <topology evidence="1">Multi-pass membrane protein</topology>
    </subcellularLocation>
</comment>
<evidence type="ECO:0000259" key="11">
    <source>
        <dbReference type="PROSITE" id="PS50893"/>
    </source>
</evidence>
<dbReference type="GO" id="GO:0090374">
    <property type="term" value="P:oligopeptide export from mitochondrion"/>
    <property type="evidence" value="ECO:0007669"/>
    <property type="project" value="TreeGrafter"/>
</dbReference>
<evidence type="ECO:0000256" key="5">
    <source>
        <dbReference type="ARBA" id="ARBA00022741"/>
    </source>
</evidence>
<dbReference type="Pfam" id="PF00664">
    <property type="entry name" value="ABC_membrane"/>
    <property type="match status" value="2"/>
</dbReference>
<feature type="transmembrane region" description="Helical" evidence="10">
    <location>
        <begin position="79"/>
        <end position="99"/>
    </location>
</feature>
<dbReference type="Pfam" id="PF00005">
    <property type="entry name" value="ABC_tran"/>
    <property type="match status" value="2"/>
</dbReference>
<dbReference type="SUPFAM" id="SSF103481">
    <property type="entry name" value="Multidrug resistance efflux transporter EmrE"/>
    <property type="match status" value="1"/>
</dbReference>
<dbReference type="OrthoDB" id="6500128at2759"/>
<dbReference type="GO" id="GO:0016887">
    <property type="term" value="F:ATP hydrolysis activity"/>
    <property type="evidence" value="ECO:0007669"/>
    <property type="project" value="InterPro"/>
</dbReference>
<evidence type="ECO:0000256" key="3">
    <source>
        <dbReference type="ARBA" id="ARBA00022448"/>
    </source>
</evidence>
<feature type="domain" description="ABC transporter" evidence="11">
    <location>
        <begin position="1465"/>
        <end position="1716"/>
    </location>
</feature>
<feature type="transmembrane region" description="Helical" evidence="10">
    <location>
        <begin position="195"/>
        <end position="214"/>
    </location>
</feature>
<feature type="transmembrane region" description="Helical" evidence="10">
    <location>
        <begin position="226"/>
        <end position="248"/>
    </location>
</feature>
<dbReference type="GO" id="GO:0015421">
    <property type="term" value="F:ABC-type oligopeptide transporter activity"/>
    <property type="evidence" value="ECO:0007669"/>
    <property type="project" value="TreeGrafter"/>
</dbReference>
<dbReference type="Gene3D" id="3.40.50.300">
    <property type="entry name" value="P-loop containing nucleotide triphosphate hydrolases"/>
    <property type="match status" value="2"/>
</dbReference>
<comment type="caution">
    <text evidence="13">The sequence shown here is derived from an EMBL/GenBank/DDBJ whole genome shotgun (WGS) entry which is preliminary data.</text>
</comment>
<feature type="transmembrane region" description="Helical" evidence="10">
    <location>
        <begin position="326"/>
        <end position="346"/>
    </location>
</feature>
<feature type="transmembrane region" description="Helical" evidence="10">
    <location>
        <begin position="1281"/>
        <end position="1298"/>
    </location>
</feature>
<dbReference type="PANTHER" id="PTHR43394">
    <property type="entry name" value="ATP-DEPENDENT PERMEASE MDL1, MITOCHONDRIAL"/>
    <property type="match status" value="1"/>
</dbReference>
<organism evidence="13 14">
    <name type="scientific">Mitosporidium daphniae</name>
    <dbReference type="NCBI Taxonomy" id="1485682"/>
    <lineage>
        <taxon>Eukaryota</taxon>
        <taxon>Fungi</taxon>
        <taxon>Fungi incertae sedis</taxon>
        <taxon>Microsporidia</taxon>
        <taxon>Mitosporidium</taxon>
    </lineage>
</organism>
<feature type="domain" description="ABC transporter" evidence="11">
    <location>
        <begin position="814"/>
        <end position="1054"/>
    </location>
</feature>
<reference evidence="13 14" key="1">
    <citation type="submission" date="2014-04" db="EMBL/GenBank/DDBJ databases">
        <title>A new species of microsporidia sheds light on the evolution of extreme parasitism.</title>
        <authorList>
            <person name="Haag K.L."/>
            <person name="James T.Y."/>
            <person name="Larsson R."/>
            <person name="Schaer T.M."/>
            <person name="Refardt D."/>
            <person name="Pombert J.-F."/>
            <person name="Ebert D."/>
        </authorList>
    </citation>
    <scope>NUCLEOTIDE SEQUENCE [LARGE SCALE GENOMIC DNA]</scope>
    <source>
        <strain evidence="13 14">UGP3</strain>
        <tissue evidence="13">Spores</tissue>
    </source>
</reference>
<dbReference type="RefSeq" id="XP_013237373.1">
    <property type="nucleotide sequence ID" value="XM_013381919.1"/>
</dbReference>
<feature type="transmembrane region" description="Helical" evidence="10">
    <location>
        <begin position="48"/>
        <end position="73"/>
    </location>
</feature>
<evidence type="ECO:0000313" key="13">
    <source>
        <dbReference type="EMBL" id="KGG50946.1"/>
    </source>
</evidence>
<dbReference type="InterPro" id="IPR011527">
    <property type="entry name" value="ABC1_TM_dom"/>
</dbReference>
<dbReference type="InterPro" id="IPR036640">
    <property type="entry name" value="ABC1_TM_sf"/>
</dbReference>
<dbReference type="InterPro" id="IPR037185">
    <property type="entry name" value="EmrE-like"/>
</dbReference>
<feature type="compositionally biased region" description="Basic and acidic residues" evidence="9">
    <location>
        <begin position="411"/>
        <end position="434"/>
    </location>
</feature>
<feature type="transmembrane region" description="Helical" evidence="10">
    <location>
        <begin position="164"/>
        <end position="183"/>
    </location>
</feature>
<keyword evidence="5" id="KW-0547">Nucleotide-binding</keyword>
<keyword evidence="6" id="KW-0067">ATP-binding</keyword>
<feature type="transmembrane region" description="Helical" evidence="10">
    <location>
        <begin position="1356"/>
        <end position="1381"/>
    </location>
</feature>
<feature type="compositionally biased region" description="Polar residues" evidence="9">
    <location>
        <begin position="435"/>
        <end position="444"/>
    </location>
</feature>
<feature type="transmembrane region" description="Helical" evidence="10">
    <location>
        <begin position="613"/>
        <end position="631"/>
    </location>
</feature>
<feature type="transmembrane region" description="Helical" evidence="10">
    <location>
        <begin position="478"/>
        <end position="502"/>
    </location>
</feature>
<feature type="domain" description="ABC transmembrane type-1" evidence="12">
    <location>
        <begin position="484"/>
        <end position="781"/>
    </location>
</feature>
<dbReference type="InterPro" id="IPR003439">
    <property type="entry name" value="ABC_transporter-like_ATP-bd"/>
</dbReference>
<dbReference type="InterPro" id="IPR003593">
    <property type="entry name" value="AAA+_ATPase"/>
</dbReference>
<feature type="transmembrane region" description="Helical" evidence="10">
    <location>
        <begin position="1127"/>
        <end position="1152"/>
    </location>
</feature>
<feature type="transmembrane region" description="Helical" evidence="10">
    <location>
        <begin position="296"/>
        <end position="319"/>
    </location>
</feature>
<dbReference type="CDD" id="cd18578">
    <property type="entry name" value="ABC_6TM_Pgp_ABCB1_D2_like"/>
    <property type="match status" value="1"/>
</dbReference>
<dbReference type="FunFam" id="3.40.50.300:FF:000967">
    <property type="entry name" value="ABC multidrug transporter mdr4"/>
    <property type="match status" value="2"/>
</dbReference>
<dbReference type="EMBL" id="JMKJ01000444">
    <property type="protein sequence ID" value="KGG50946.1"/>
    <property type="molecule type" value="Genomic_DNA"/>
</dbReference>
<keyword evidence="7 10" id="KW-1133">Transmembrane helix</keyword>
<dbReference type="Proteomes" id="UP000029725">
    <property type="component" value="Unassembled WGS sequence"/>
</dbReference>
<feature type="transmembrane region" description="Helical" evidence="10">
    <location>
        <begin position="352"/>
        <end position="375"/>
    </location>
</feature>
<proteinExistence type="inferred from homology"/>
<keyword evidence="8 10" id="KW-0472">Membrane</keyword>
<evidence type="ECO:0000256" key="10">
    <source>
        <dbReference type="SAM" id="Phobius"/>
    </source>
</evidence>
<dbReference type="CDD" id="cd18577">
    <property type="entry name" value="ABC_6TM_Pgp_ABCB1_D1_like"/>
    <property type="match status" value="1"/>
</dbReference>
<dbReference type="InterPro" id="IPR027417">
    <property type="entry name" value="P-loop_NTPase"/>
</dbReference>
<feature type="transmembrane region" description="Helical" evidence="10">
    <location>
        <begin position="140"/>
        <end position="158"/>
    </location>
</feature>
<dbReference type="SUPFAM" id="SSF90123">
    <property type="entry name" value="ABC transporter transmembrane region"/>
    <property type="match status" value="2"/>
</dbReference>
<feature type="transmembrane region" description="Helical" evidence="10">
    <location>
        <begin position="637"/>
        <end position="655"/>
    </location>
</feature>
<gene>
    <name evidence="13" type="ORF">DI09_4p290</name>
</gene>
<feature type="domain" description="ABC transmembrane type-1" evidence="12">
    <location>
        <begin position="1131"/>
        <end position="1424"/>
    </location>
</feature>
<evidence type="ECO:0000256" key="7">
    <source>
        <dbReference type="ARBA" id="ARBA00022989"/>
    </source>
</evidence>
<evidence type="ECO:0000256" key="9">
    <source>
        <dbReference type="SAM" id="MobiDB-lite"/>
    </source>
</evidence>
<feature type="transmembrane region" description="Helical" evidence="10">
    <location>
        <begin position="1172"/>
        <end position="1197"/>
    </location>
</feature>
<protein>
    <submittedName>
        <fullName evidence="13">Uncharacterized protein</fullName>
    </submittedName>
</protein>
<feature type="transmembrane region" description="Helical" evidence="10">
    <location>
        <begin position="1256"/>
        <end position="1275"/>
    </location>
</feature>
<dbReference type="GO" id="GO:0005743">
    <property type="term" value="C:mitochondrial inner membrane"/>
    <property type="evidence" value="ECO:0007669"/>
    <property type="project" value="TreeGrafter"/>
</dbReference>
<sequence>MPQDSKINSSKTAIQNLEEKPQNTIHSATPSAQQSLADLKGAPKNNRYFLGLVSLALVVFLWVSSSFVMSLLLRIYPKAFFSTYMSTATFQLYFPILYLNSLFKKKPREAEESSAIPKSPSSLAAPASKKLTKREMLEHSVLFFSIYFISCYLANLSFEYTDVVSAALLLSTSCFFTLIFSIIAGVEKFSLMKGLSVLICAGGLCIVGGLSYFYDEKTTQTNPPINIALGNIFAVGSASLYGLYSVILKKKTIDESRINMPFFFGCVGLLSTILLWPIFFILHITKLEVLEVPTLFSLVLLFANNIFGGLAANYFWIYALLHTSPLIVSIGLAFSIPMTILFDLLINGNSIFQFRYLAGVCIALGFIILNLTAIYPDFDFFFESMSQFSEKVMSESFSSDMTSKDQSSNEISKDESSNEISKDESSNEISKDESSNATSKDQSSNALLSEKDIVHVTSPAGTASKFAILFSWANSFDYFLIGTGLVCGLVAGLSVSLMNYLLGDIINLFIDFLIAKNVDPSSVLLQEKLFWTEMTYSLTFLSILGVVIFQTGYWMLALLNWSAARQCYRLKTTLFASLLEKEISFFDGNSTGELINRSAADIFLVQEGLSGKMGLTALYAATFISCFSVAFFRCWQLTLVVCMIFPIISASNALFSRVSSRFSEKAQPRYARASAYAGEVIAGIRTVVSFGAQSSECESYSDLAQEAAKKNEPSFLISGASMGIICMLAFFSYSLAFWSGAKLIESGVILKRGVILSVFFCVISGAVSVRHIFQNFEIVSRGILAASTLSNIIKKDEDQSLNISKKGVDDEEHLRVRGLIEKGGITLENVSFRYALTFLLEPGKKTALVGKSGSGKSTIVDLLQRFYRPQSGRILIGDEEDHNISPLAMRSSIGIVSQEPILFDESVFINVALGAINRASVTMEDVANACRIANAHTFILGLPQGYSTRVGPGGSMLSDGQRQRIAIARSLMRDPSLLILDEATSSLNSASEAAVQDALEMASKGRTTLVIAHKLSSVISADKIILLQEGKILQQGSHSELISHTEGPYFELVHPQKGDTAVFLDNDSTPVDDRYLETPDTCDGIDYDAIAASPSILRLSDTARGRKCTLPLSKIVHRILRMQGPEYAFMLFGLLCAIVNGSTMPILSFLFADLQSVFAEPSIAVLIKGVKFYCFWFFIQGLISGVSQLGQTAFFGIAGERLASRLRASCFKSLVSMDQNHPLKMAYFDTPQNAPSRLIARLSSEVDSLKKLTGPLFGTLIQALVTVGLGLFVAFYSGYKLAIILVLCMPLMAIASFFERNTRTYFGSNIERSSELAQARMGEALHYRRTVSGLCRESWFLEQYCKQLDAPHRLSVISAFVGAIGFGLSQAMLCWIYAISFYFGAKLVLSGELDYAAMNRVLYSIIFCAMAAGKTIACLPDVPSGRLAAQSIFELLSYGDGGNANASLDEYRKDQAIASNVPPQIRLENVRFSYPSRPETRVLDDLNLTFEAGKRIAIVGPSGSGKSSIFGLFERFYEPQTGSILFDGKDISTIPLSVVRETFGLASKEPVLFSRSIWENICLGRQLLKEKEEEEAPSIPQVDVENASILAGIHSDIISLSCGYETQLGEFGSQLSGDQKQRIAIARVLLKNPPILLFDEATCALDAQSEEKIQAALMKDFASSERPRTFIVIAHRLSTIRDFDLIYVMDKGKVVEMGDHSSLLSKRGLYYKLYKKESRQAHEDKGVN</sequence>
<dbReference type="SMART" id="SM00382">
    <property type="entry name" value="AAA"/>
    <property type="match status" value="2"/>
</dbReference>
<dbReference type="InterPro" id="IPR039421">
    <property type="entry name" value="Type_1_exporter"/>
</dbReference>
<dbReference type="GeneID" id="25260164"/>
<dbReference type="SUPFAM" id="SSF52540">
    <property type="entry name" value="P-loop containing nucleoside triphosphate hydrolases"/>
    <property type="match status" value="2"/>
</dbReference>
<feature type="transmembrane region" description="Helical" evidence="10">
    <location>
        <begin position="753"/>
        <end position="773"/>
    </location>
</feature>
<name>A0A098VTC2_9MICR</name>
<accession>A0A098VTC2</accession>
<dbReference type="Gene3D" id="1.20.1560.10">
    <property type="entry name" value="ABC transporter type 1, transmembrane domain"/>
    <property type="match status" value="1"/>
</dbReference>
<dbReference type="VEuPathDB" id="MicrosporidiaDB:DI09_4p290"/>
<keyword evidence="4 10" id="KW-0812">Transmembrane</keyword>
<evidence type="ECO:0000256" key="1">
    <source>
        <dbReference type="ARBA" id="ARBA00004141"/>
    </source>
</evidence>
<evidence type="ECO:0000256" key="6">
    <source>
        <dbReference type="ARBA" id="ARBA00022840"/>
    </source>
</evidence>
<feature type="region of interest" description="Disordered" evidence="9">
    <location>
        <begin position="399"/>
        <end position="444"/>
    </location>
</feature>
<feature type="compositionally biased region" description="Polar residues" evidence="9">
    <location>
        <begin position="399"/>
        <end position="410"/>
    </location>
</feature>
<dbReference type="PANTHER" id="PTHR43394:SF27">
    <property type="entry name" value="ATP-DEPENDENT TRANSLOCASE ABCB1-LIKE"/>
    <property type="match status" value="1"/>
</dbReference>
<feature type="transmembrane region" description="Helical" evidence="10">
    <location>
        <begin position="538"/>
        <end position="561"/>
    </location>
</feature>
<dbReference type="PROSITE" id="PS50893">
    <property type="entry name" value="ABC_TRANSPORTER_2"/>
    <property type="match status" value="2"/>
</dbReference>
<evidence type="ECO:0000313" key="14">
    <source>
        <dbReference type="Proteomes" id="UP000029725"/>
    </source>
</evidence>
<comment type="similarity">
    <text evidence="2">Belongs to the ABC transporter superfamily. ABCB family. Multidrug resistance exporter (TC 3.A.1.201) subfamily.</text>
</comment>
<dbReference type="PROSITE" id="PS50929">
    <property type="entry name" value="ABC_TM1F"/>
    <property type="match status" value="2"/>
</dbReference>
<feature type="transmembrane region" description="Helical" evidence="10">
    <location>
        <begin position="715"/>
        <end position="741"/>
    </location>
</feature>
<dbReference type="HOGENOM" id="CLU_000604_17_2_1"/>
<dbReference type="GO" id="GO:0005524">
    <property type="term" value="F:ATP binding"/>
    <property type="evidence" value="ECO:0007669"/>
    <property type="project" value="UniProtKB-KW"/>
</dbReference>